<sequence>MSQTNYKADYKKAYVNYRHVKLDLATKKEHIKIIARNGKDSFWNRQKTYLYALCVENGLCNGNLDFFTFENSIVPGCMNFKYKSGQLFMCNMDQNHNFLGTFGADEYAFLKVAGEIVLDIGSKVGDSPIYFTLNEAKNVISVPEDSFYEILMKNVKANDLEKRIVISNATYCGGKKDLSLKELAEKYGIDSGVLKVDGENSIKKLLAEDNESLKIFKRIQILYEGSYADIEKKLQEAGFKTHIEKRALQNLAGDTGFICAEYSNPS</sequence>
<name>A0A7K4FP32_9ARCH</name>
<comment type="caution">
    <text evidence="1">The sequence shown here is derived from an EMBL/GenBank/DDBJ whole genome shotgun (WGS) entry which is preliminary data.</text>
</comment>
<proteinExistence type="predicted"/>
<dbReference type="AlphaFoldDB" id="A0A7K4FP32"/>
<dbReference type="SUPFAM" id="SSF53335">
    <property type="entry name" value="S-adenosyl-L-methionine-dependent methyltransferases"/>
    <property type="match status" value="1"/>
</dbReference>
<dbReference type="RefSeq" id="WP_171481774.1">
    <property type="nucleotide sequence ID" value="NZ_DAIEUD010000016.1"/>
</dbReference>
<dbReference type="Proteomes" id="UP000546917">
    <property type="component" value="Unassembled WGS sequence"/>
</dbReference>
<dbReference type="EMBL" id="JABGBP010000242">
    <property type="protein sequence ID" value="NOL60541.1"/>
    <property type="molecule type" value="Genomic_DNA"/>
</dbReference>
<accession>A0A7K4FP32</accession>
<protein>
    <recommendedName>
        <fullName evidence="3">SAM-dependent methyltransferase</fullName>
    </recommendedName>
</protein>
<evidence type="ECO:0008006" key="3">
    <source>
        <dbReference type="Google" id="ProtNLM"/>
    </source>
</evidence>
<reference evidence="1 2" key="1">
    <citation type="submission" date="2020-05" db="EMBL/GenBank/DDBJ databases">
        <authorList>
            <person name="Zhang R."/>
        </authorList>
    </citation>
    <scope>NUCLEOTIDE SEQUENCE [LARGE SCALE GENOMIC DNA]</scope>
    <source>
        <strain evidence="1 2">DSM 28986</strain>
    </source>
</reference>
<dbReference type="InterPro" id="IPR029063">
    <property type="entry name" value="SAM-dependent_MTases_sf"/>
</dbReference>
<evidence type="ECO:0000313" key="1">
    <source>
        <dbReference type="EMBL" id="NOL60541.1"/>
    </source>
</evidence>
<gene>
    <name evidence="1" type="ORF">HLB00_06810</name>
</gene>
<evidence type="ECO:0000313" key="2">
    <source>
        <dbReference type="Proteomes" id="UP000546917"/>
    </source>
</evidence>
<organism evidence="1 2">
    <name type="scientific">Ferroplasma acidiphilum</name>
    <dbReference type="NCBI Taxonomy" id="74969"/>
    <lineage>
        <taxon>Archaea</taxon>
        <taxon>Methanobacteriati</taxon>
        <taxon>Thermoplasmatota</taxon>
        <taxon>Thermoplasmata</taxon>
        <taxon>Thermoplasmatales</taxon>
        <taxon>Ferroplasmaceae</taxon>
        <taxon>Ferroplasma</taxon>
    </lineage>
</organism>